<dbReference type="RefSeq" id="WP_343765418.1">
    <property type="nucleotide sequence ID" value="NZ_BAAACF010000001.1"/>
</dbReference>
<reference evidence="1 2" key="1">
    <citation type="journal article" date="2019" name="Int. J. Syst. Evol. Microbiol.">
        <title>The Global Catalogue of Microorganisms (GCM) 10K type strain sequencing project: providing services to taxonomists for standard genome sequencing and annotation.</title>
        <authorList>
            <consortium name="The Broad Institute Genomics Platform"/>
            <consortium name="The Broad Institute Genome Sequencing Center for Infectious Disease"/>
            <person name="Wu L."/>
            <person name="Ma J."/>
        </authorList>
    </citation>
    <scope>NUCLEOTIDE SEQUENCE [LARGE SCALE GENOMIC DNA]</scope>
    <source>
        <strain evidence="1 2">JCM 1405</strain>
    </source>
</reference>
<accession>A0ABN1IL98</accession>
<proteinExistence type="predicted"/>
<keyword evidence="2" id="KW-1185">Reference proteome</keyword>
<sequence length="81" mass="9409">MEKEQFNKSEIGQRLMRPCSSLLKNRAFFLLPDLQKKRGLRRALARSMSGTLLSAIEIEIQLIYGFKSRAWGYLQFSQCPI</sequence>
<organism evidence="1 2">
    <name type="scientific">Clostridium malenominatum</name>
    <dbReference type="NCBI Taxonomy" id="1539"/>
    <lineage>
        <taxon>Bacteria</taxon>
        <taxon>Bacillati</taxon>
        <taxon>Bacillota</taxon>
        <taxon>Clostridia</taxon>
        <taxon>Eubacteriales</taxon>
        <taxon>Clostridiaceae</taxon>
        <taxon>Clostridium</taxon>
    </lineage>
</organism>
<dbReference type="Proteomes" id="UP001500339">
    <property type="component" value="Unassembled WGS sequence"/>
</dbReference>
<evidence type="ECO:0000313" key="1">
    <source>
        <dbReference type="EMBL" id="GAA0716700.1"/>
    </source>
</evidence>
<gene>
    <name evidence="1" type="ORF">GCM10008905_01520</name>
</gene>
<comment type="caution">
    <text evidence="1">The sequence shown here is derived from an EMBL/GenBank/DDBJ whole genome shotgun (WGS) entry which is preliminary data.</text>
</comment>
<dbReference type="EMBL" id="BAAACF010000001">
    <property type="protein sequence ID" value="GAA0716700.1"/>
    <property type="molecule type" value="Genomic_DNA"/>
</dbReference>
<name>A0ABN1IL98_9CLOT</name>
<protein>
    <submittedName>
        <fullName evidence="1">Uncharacterized protein</fullName>
    </submittedName>
</protein>
<evidence type="ECO:0000313" key="2">
    <source>
        <dbReference type="Proteomes" id="UP001500339"/>
    </source>
</evidence>